<proteinExistence type="predicted"/>
<protein>
    <submittedName>
        <fullName evidence="1">(rape) hypothetical protein</fullName>
    </submittedName>
</protein>
<gene>
    <name evidence="1" type="ORF">DARMORV10_C02P27130.1</name>
</gene>
<dbReference type="AlphaFoldDB" id="A0A816KHD3"/>
<sequence length="115" mass="12176">MVPVAVDLNESSSVLVVRRVQRPEVSARGRRRRGLGSVGGGGFLAGLNLGWSKRDVNERSRGFSFEARSSDPVLWSRGSSGSGSALKASKAADLWVGFGHTSPGEAYGEIHTSEC</sequence>
<accession>A0A816KHD3</accession>
<organism evidence="1">
    <name type="scientific">Brassica napus</name>
    <name type="common">Rape</name>
    <dbReference type="NCBI Taxonomy" id="3708"/>
    <lineage>
        <taxon>Eukaryota</taxon>
        <taxon>Viridiplantae</taxon>
        <taxon>Streptophyta</taxon>
        <taxon>Embryophyta</taxon>
        <taxon>Tracheophyta</taxon>
        <taxon>Spermatophyta</taxon>
        <taxon>Magnoliopsida</taxon>
        <taxon>eudicotyledons</taxon>
        <taxon>Gunneridae</taxon>
        <taxon>Pentapetalae</taxon>
        <taxon>rosids</taxon>
        <taxon>malvids</taxon>
        <taxon>Brassicales</taxon>
        <taxon>Brassicaceae</taxon>
        <taxon>Brassiceae</taxon>
        <taxon>Brassica</taxon>
    </lineage>
</organism>
<evidence type="ECO:0000313" key="1">
    <source>
        <dbReference type="EMBL" id="CAF1906909.1"/>
    </source>
</evidence>
<name>A0A816KHD3_BRANA</name>
<dbReference type="Proteomes" id="UP001295469">
    <property type="component" value="Chromosome C02"/>
</dbReference>
<dbReference type="EMBL" id="HG994366">
    <property type="protein sequence ID" value="CAF1906909.1"/>
    <property type="molecule type" value="Genomic_DNA"/>
</dbReference>
<reference evidence="1" key="1">
    <citation type="submission" date="2021-01" db="EMBL/GenBank/DDBJ databases">
        <authorList>
            <consortium name="Genoscope - CEA"/>
            <person name="William W."/>
        </authorList>
    </citation>
    <scope>NUCLEOTIDE SEQUENCE</scope>
</reference>